<proteinExistence type="predicted"/>
<dbReference type="OrthoDB" id="932129at2759"/>
<protein>
    <submittedName>
        <fullName evidence="1">Uncharacterized protein</fullName>
    </submittedName>
</protein>
<gene>
    <name evidence="1" type="ORF">CTOB1V02_LOCUS5965</name>
</gene>
<name>A0A7R8ZNB6_9CRUS</name>
<organism evidence="1">
    <name type="scientific">Cyprideis torosa</name>
    <dbReference type="NCBI Taxonomy" id="163714"/>
    <lineage>
        <taxon>Eukaryota</taxon>
        <taxon>Metazoa</taxon>
        <taxon>Ecdysozoa</taxon>
        <taxon>Arthropoda</taxon>
        <taxon>Crustacea</taxon>
        <taxon>Oligostraca</taxon>
        <taxon>Ostracoda</taxon>
        <taxon>Podocopa</taxon>
        <taxon>Podocopida</taxon>
        <taxon>Cytherocopina</taxon>
        <taxon>Cytheroidea</taxon>
        <taxon>Cytherideidae</taxon>
        <taxon>Cyprideis</taxon>
    </lineage>
</organism>
<dbReference type="EMBL" id="OB661373">
    <property type="protein sequence ID" value="CAD7228076.1"/>
    <property type="molecule type" value="Genomic_DNA"/>
</dbReference>
<evidence type="ECO:0000313" key="1">
    <source>
        <dbReference type="EMBL" id="CAD7228076.1"/>
    </source>
</evidence>
<sequence>MGHQRTPSSSDLQQFHHMTKQDAELRLESALNKLLHTAPPGSKDSFENEFTGFRRLFSRFVRARHGAQIEWDRIQDLPEGSIRGTSNVF</sequence>
<dbReference type="InterPro" id="IPR029044">
    <property type="entry name" value="Nucleotide-diphossugar_trans"/>
</dbReference>
<dbReference type="AlphaFoldDB" id="A0A7R8ZNB6"/>
<dbReference type="Gene3D" id="3.90.550.10">
    <property type="entry name" value="Spore Coat Polysaccharide Biosynthesis Protein SpsA, Chain A"/>
    <property type="match status" value="1"/>
</dbReference>
<accession>A0A7R8ZNB6</accession>
<reference evidence="1" key="1">
    <citation type="submission" date="2020-11" db="EMBL/GenBank/DDBJ databases">
        <authorList>
            <person name="Tran Van P."/>
        </authorList>
    </citation>
    <scope>NUCLEOTIDE SEQUENCE</scope>
</reference>